<dbReference type="Gene3D" id="1.10.540.10">
    <property type="entry name" value="Acyl-CoA dehydrogenase/oxidase, N-terminal domain"/>
    <property type="match status" value="1"/>
</dbReference>
<dbReference type="PANTHER" id="PTHR43884">
    <property type="entry name" value="ACYL-COA DEHYDROGENASE"/>
    <property type="match status" value="1"/>
</dbReference>
<dbReference type="SUPFAM" id="SSF47203">
    <property type="entry name" value="Acyl-CoA dehydrogenase C-terminal domain-like"/>
    <property type="match status" value="1"/>
</dbReference>
<comment type="caution">
    <text evidence="8">The sequence shown here is derived from an EMBL/GenBank/DDBJ whole genome shotgun (WGS) entry which is preliminary data.</text>
</comment>
<name>A0ABT4UQJ9_9PSEU</name>
<evidence type="ECO:0000256" key="2">
    <source>
        <dbReference type="ARBA" id="ARBA00009347"/>
    </source>
</evidence>
<keyword evidence="3" id="KW-0285">Flavoprotein</keyword>
<feature type="domain" description="Acyl-CoA dehydrogenase/oxidase C-terminal" evidence="6">
    <location>
        <begin position="171"/>
        <end position="288"/>
    </location>
</feature>
<comment type="similarity">
    <text evidence="2">Belongs to the acyl-CoA dehydrogenase family.</text>
</comment>
<evidence type="ECO:0000256" key="3">
    <source>
        <dbReference type="ARBA" id="ARBA00022630"/>
    </source>
</evidence>
<dbReference type="InterPro" id="IPR009075">
    <property type="entry name" value="AcylCo_DH/oxidase_C"/>
</dbReference>
<keyword evidence="4" id="KW-0274">FAD</keyword>
<dbReference type="InterPro" id="IPR009100">
    <property type="entry name" value="AcylCoA_DH/oxidase_NM_dom_sf"/>
</dbReference>
<dbReference type="Pfam" id="PF00441">
    <property type="entry name" value="Acyl-CoA_dh_1"/>
    <property type="match status" value="1"/>
</dbReference>
<dbReference type="InterPro" id="IPR036250">
    <property type="entry name" value="AcylCo_DH-like_C"/>
</dbReference>
<comment type="cofactor">
    <cofactor evidence="1">
        <name>FAD</name>
        <dbReference type="ChEBI" id="CHEBI:57692"/>
    </cofactor>
</comment>
<accession>A0ABT4UQJ9</accession>
<evidence type="ECO:0000256" key="1">
    <source>
        <dbReference type="ARBA" id="ARBA00001974"/>
    </source>
</evidence>
<feature type="domain" description="Acyl-CoA dehydrogenase/oxidase N-terminal" evidence="7">
    <location>
        <begin position="8"/>
        <end position="82"/>
    </location>
</feature>
<dbReference type="EMBL" id="JAQGLA010000001">
    <property type="protein sequence ID" value="MDA3624000.1"/>
    <property type="molecule type" value="Genomic_DNA"/>
</dbReference>
<organism evidence="8 9">
    <name type="scientific">Saccharopolyspora oryzae</name>
    <dbReference type="NCBI Taxonomy" id="2997343"/>
    <lineage>
        <taxon>Bacteria</taxon>
        <taxon>Bacillati</taxon>
        <taxon>Actinomycetota</taxon>
        <taxon>Actinomycetes</taxon>
        <taxon>Pseudonocardiales</taxon>
        <taxon>Pseudonocardiaceae</taxon>
        <taxon>Saccharopolyspora</taxon>
    </lineage>
</organism>
<dbReference type="PANTHER" id="PTHR43884:SF20">
    <property type="entry name" value="ACYL-COA DEHYDROGENASE FADE28"/>
    <property type="match status" value="1"/>
</dbReference>
<gene>
    <name evidence="8" type="ORF">OU415_01050</name>
</gene>
<dbReference type="RefSeq" id="WP_270946569.1">
    <property type="nucleotide sequence ID" value="NZ_JAQGLA010000001.1"/>
</dbReference>
<evidence type="ECO:0000259" key="7">
    <source>
        <dbReference type="Pfam" id="PF02771"/>
    </source>
</evidence>
<keyword evidence="5" id="KW-0560">Oxidoreductase</keyword>
<dbReference type="Gene3D" id="1.20.140.10">
    <property type="entry name" value="Butyryl-CoA Dehydrogenase, subunit A, domain 3"/>
    <property type="match status" value="1"/>
</dbReference>
<evidence type="ECO:0000259" key="6">
    <source>
        <dbReference type="Pfam" id="PF00441"/>
    </source>
</evidence>
<evidence type="ECO:0000313" key="8">
    <source>
        <dbReference type="EMBL" id="MDA3624000.1"/>
    </source>
</evidence>
<proteinExistence type="inferred from homology"/>
<evidence type="ECO:0000256" key="4">
    <source>
        <dbReference type="ARBA" id="ARBA00022827"/>
    </source>
</evidence>
<reference evidence="8 9" key="1">
    <citation type="submission" date="2022-11" db="EMBL/GenBank/DDBJ databases">
        <title>Draft genome sequence of Saccharopolyspora sp. WRP15-2 isolated from rhizosphere soils of wild rice in Thailand.</title>
        <authorList>
            <person name="Duangmal K."/>
            <person name="Kammanee S."/>
            <person name="Muangham S."/>
        </authorList>
    </citation>
    <scope>NUCLEOTIDE SEQUENCE [LARGE SCALE GENOMIC DNA]</scope>
    <source>
        <strain evidence="8 9">WRP15-2</strain>
    </source>
</reference>
<dbReference type="InterPro" id="IPR013786">
    <property type="entry name" value="AcylCoA_DH/ox_N"/>
</dbReference>
<evidence type="ECO:0000313" key="9">
    <source>
        <dbReference type="Proteomes" id="UP001210380"/>
    </source>
</evidence>
<keyword evidence="9" id="KW-1185">Reference proteome</keyword>
<dbReference type="Pfam" id="PF02771">
    <property type="entry name" value="Acyl-CoA_dh_N"/>
    <property type="match status" value="1"/>
</dbReference>
<sequence length="313" mass="32408">MSIALTRTAEQQALAESVRSYCAAHCTEEVRGPGPFPWSFWQGLAELGVLSLAMPGEDGGAGEIAAVGAELGRAAAPGPVAATVLATHTLPPEQAEQLGNGTSLVSFGQPPLMPWAPLAEVFVEADGEEAWLARPVGEIEPVEVLGGDPWGRVALERVQPLERVSAGMALADIALAAYLWGAGRRLLDAAAEHARTRVQFGRPIGSFQAVAHPIVTAGVALTSAEKLTTMAALAIDDEHQDGGVLAVSARLSASRAAVEAALVAHQTFGAIGYSEEGPIGQVANRIRQLANAPGHPQGSGGQVLARYFRKGRG</sequence>
<protein>
    <submittedName>
        <fullName evidence="8">Acyl-CoA dehydrogenase family protein</fullName>
    </submittedName>
</protein>
<dbReference type="Proteomes" id="UP001210380">
    <property type="component" value="Unassembled WGS sequence"/>
</dbReference>
<dbReference type="InterPro" id="IPR037069">
    <property type="entry name" value="AcylCoA_DH/ox_N_sf"/>
</dbReference>
<dbReference type="SUPFAM" id="SSF56645">
    <property type="entry name" value="Acyl-CoA dehydrogenase NM domain-like"/>
    <property type="match status" value="1"/>
</dbReference>
<evidence type="ECO:0000256" key="5">
    <source>
        <dbReference type="ARBA" id="ARBA00023002"/>
    </source>
</evidence>